<name>A0AA36EMW0_LACSI</name>
<proteinExistence type="predicted"/>
<gene>
    <name evidence="1" type="ORF">LSALG_LOCUS40045</name>
</gene>
<organism evidence="1 2">
    <name type="scientific">Lactuca saligna</name>
    <name type="common">Willowleaf lettuce</name>
    <dbReference type="NCBI Taxonomy" id="75948"/>
    <lineage>
        <taxon>Eukaryota</taxon>
        <taxon>Viridiplantae</taxon>
        <taxon>Streptophyta</taxon>
        <taxon>Embryophyta</taxon>
        <taxon>Tracheophyta</taxon>
        <taxon>Spermatophyta</taxon>
        <taxon>Magnoliopsida</taxon>
        <taxon>eudicotyledons</taxon>
        <taxon>Gunneridae</taxon>
        <taxon>Pentapetalae</taxon>
        <taxon>asterids</taxon>
        <taxon>campanulids</taxon>
        <taxon>Asterales</taxon>
        <taxon>Asteraceae</taxon>
        <taxon>Cichorioideae</taxon>
        <taxon>Cichorieae</taxon>
        <taxon>Lactucinae</taxon>
        <taxon>Lactuca</taxon>
    </lineage>
</organism>
<dbReference type="Proteomes" id="UP001177003">
    <property type="component" value="Chromosome 9"/>
</dbReference>
<dbReference type="EMBL" id="OX465085">
    <property type="protein sequence ID" value="CAI9301498.1"/>
    <property type="molecule type" value="Genomic_DNA"/>
</dbReference>
<evidence type="ECO:0000313" key="2">
    <source>
        <dbReference type="Proteomes" id="UP001177003"/>
    </source>
</evidence>
<dbReference type="AlphaFoldDB" id="A0AA36EMW0"/>
<evidence type="ECO:0000313" key="1">
    <source>
        <dbReference type="EMBL" id="CAI9301498.1"/>
    </source>
</evidence>
<keyword evidence="2" id="KW-1185">Reference proteome</keyword>
<sequence>MSINIQQSQLENTTKLDVIDPLFNDQECHANDTQENCNMVITDAIPVSYWNPEHDNHSVENKRRRVSTELEEEIQKDFSIWELFKTENIEEINGEAIDPQKLQKNLKGWKIEKRRRCGSNANERKDQFYCHEISKRKLRSLVEVRRCVEENSYLRKESDNPEDSKVDLIDGRSVLPNTTDAIESHGRVEELEKDNKLSRKSKPVTCSKCHKQGHNARTCKG</sequence>
<protein>
    <submittedName>
        <fullName evidence="1">Uncharacterized protein</fullName>
    </submittedName>
</protein>
<reference evidence="1" key="1">
    <citation type="submission" date="2023-04" db="EMBL/GenBank/DDBJ databases">
        <authorList>
            <person name="Vijverberg K."/>
            <person name="Xiong W."/>
            <person name="Schranz E."/>
        </authorList>
    </citation>
    <scope>NUCLEOTIDE SEQUENCE</scope>
</reference>
<dbReference type="Gene3D" id="3.30.890.10">
    <property type="entry name" value="Methyl-cpg-binding Protein 2, Chain A"/>
    <property type="match status" value="1"/>
</dbReference>
<accession>A0AA36EMW0</accession>